<keyword evidence="3 6" id="KW-0326">Glycosidase</keyword>
<proteinExistence type="inferred from homology"/>
<evidence type="ECO:0000259" key="5">
    <source>
        <dbReference type="Pfam" id="PF00933"/>
    </source>
</evidence>
<gene>
    <name evidence="6" type="primary">ybbD</name>
    <name evidence="6" type="ORF">ERS852471_01195</name>
</gene>
<comment type="similarity">
    <text evidence="1">Belongs to the glycosyl hydrolase 3 family.</text>
</comment>
<dbReference type="PANTHER" id="PTHR30480">
    <property type="entry name" value="BETA-HEXOSAMINIDASE-RELATED"/>
    <property type="match status" value="1"/>
</dbReference>
<protein>
    <submittedName>
        <fullName evidence="6">Anhydromuramoyl-peptide exo-beta-N-acetylglucosaminidase</fullName>
        <ecNumber evidence="6">3.2.1.-</ecNumber>
    </submittedName>
</protein>
<dbReference type="InterPro" id="IPR017853">
    <property type="entry name" value="GH"/>
</dbReference>
<name>A0A174DD11_9CLOT</name>
<organism evidence="6 7">
    <name type="scientific">Clostridium disporicum</name>
    <dbReference type="NCBI Taxonomy" id="84024"/>
    <lineage>
        <taxon>Bacteria</taxon>
        <taxon>Bacillati</taxon>
        <taxon>Bacillota</taxon>
        <taxon>Clostridia</taxon>
        <taxon>Eubacteriales</taxon>
        <taxon>Clostridiaceae</taxon>
        <taxon>Clostridium</taxon>
    </lineage>
</organism>
<sequence>MRSIKIFMISAFMILLMAGCGGDSIKEESSNEYNTEKHTEETKELDKIKEKINSMTLEQKIGQLFIVGFEGDIINDEIIDLVKNQEVGGLIYFSRNVLDSNQIITLNNEIKAIKKDIPLFISVDEEGGVVSRVPDEFLKLPSSGYIGKFDDENLSYNIGSIISKELKSLGFNMDFAPVLDIDSNPNNTVIGERAFGNNADIVSKLGIKTMEGLRDGGIIPVVKHFPGHGDTDIDSHYGLPIVTKTLEELNNLEFIPFKNAIENGADVVMVSSIILSSIDSEYPATMSKKVTTDILRNKLNFDGVIATDDMTMGAIMDNYNLTDAVIMAINAGNDLILVCHGYDDIIKSISAVKDAVSSNIISEERIDESVYRILKLKEKYRVNDDIISNEIDIEGINLEINSLLN</sequence>
<feature type="signal peptide" evidence="4">
    <location>
        <begin position="1"/>
        <end position="18"/>
    </location>
</feature>
<evidence type="ECO:0000313" key="7">
    <source>
        <dbReference type="Proteomes" id="UP000095594"/>
    </source>
</evidence>
<dbReference type="EC" id="3.2.1.-" evidence="6"/>
<keyword evidence="2 6" id="KW-0378">Hydrolase</keyword>
<dbReference type="NCBIfam" id="NF003740">
    <property type="entry name" value="PRK05337.1"/>
    <property type="match status" value="1"/>
</dbReference>
<dbReference type="InterPro" id="IPR050226">
    <property type="entry name" value="NagZ_Beta-hexosaminidase"/>
</dbReference>
<keyword evidence="4" id="KW-0732">Signal</keyword>
<dbReference type="RefSeq" id="WP_055264706.1">
    <property type="nucleotide sequence ID" value="NZ_CABIXQ010000006.1"/>
</dbReference>
<dbReference type="Proteomes" id="UP000095594">
    <property type="component" value="Unassembled WGS sequence"/>
</dbReference>
<feature type="domain" description="Glycoside hydrolase family 3 N-terminal" evidence="5">
    <location>
        <begin position="56"/>
        <end position="376"/>
    </location>
</feature>
<dbReference type="InterPro" id="IPR036962">
    <property type="entry name" value="Glyco_hydro_3_N_sf"/>
</dbReference>
<accession>A0A174DD11</accession>
<dbReference type="GO" id="GO:0005975">
    <property type="term" value="P:carbohydrate metabolic process"/>
    <property type="evidence" value="ECO:0007669"/>
    <property type="project" value="InterPro"/>
</dbReference>
<dbReference type="OrthoDB" id="9805821at2"/>
<dbReference type="SUPFAM" id="SSF51445">
    <property type="entry name" value="(Trans)glycosidases"/>
    <property type="match status" value="1"/>
</dbReference>
<evidence type="ECO:0000256" key="3">
    <source>
        <dbReference type="ARBA" id="ARBA00023295"/>
    </source>
</evidence>
<dbReference type="AlphaFoldDB" id="A0A174DD11"/>
<dbReference type="PROSITE" id="PS51257">
    <property type="entry name" value="PROKAR_LIPOPROTEIN"/>
    <property type="match status" value="1"/>
</dbReference>
<reference evidence="6 7" key="1">
    <citation type="submission" date="2015-09" db="EMBL/GenBank/DDBJ databases">
        <authorList>
            <consortium name="Pathogen Informatics"/>
        </authorList>
    </citation>
    <scope>NUCLEOTIDE SEQUENCE [LARGE SCALE GENOMIC DNA]</scope>
    <source>
        <strain evidence="6 7">2789STDY5834856</strain>
    </source>
</reference>
<dbReference type="GO" id="GO:0004553">
    <property type="term" value="F:hydrolase activity, hydrolyzing O-glycosyl compounds"/>
    <property type="evidence" value="ECO:0007669"/>
    <property type="project" value="InterPro"/>
</dbReference>
<evidence type="ECO:0000313" key="6">
    <source>
        <dbReference type="EMBL" id="CUO23374.1"/>
    </source>
</evidence>
<dbReference type="InterPro" id="IPR001764">
    <property type="entry name" value="Glyco_hydro_3_N"/>
</dbReference>
<dbReference type="PANTHER" id="PTHR30480:SF16">
    <property type="entry name" value="GLYCOSIDE HYDROLASE FAMILY 3 DOMAIN PROTEIN"/>
    <property type="match status" value="1"/>
</dbReference>
<dbReference type="EMBL" id="CYZX01000006">
    <property type="protein sequence ID" value="CUO23374.1"/>
    <property type="molecule type" value="Genomic_DNA"/>
</dbReference>
<evidence type="ECO:0000256" key="1">
    <source>
        <dbReference type="ARBA" id="ARBA00005336"/>
    </source>
</evidence>
<dbReference type="Pfam" id="PF00933">
    <property type="entry name" value="Glyco_hydro_3"/>
    <property type="match status" value="1"/>
</dbReference>
<dbReference type="GO" id="GO:0009254">
    <property type="term" value="P:peptidoglycan turnover"/>
    <property type="evidence" value="ECO:0007669"/>
    <property type="project" value="TreeGrafter"/>
</dbReference>
<evidence type="ECO:0000256" key="4">
    <source>
        <dbReference type="SAM" id="SignalP"/>
    </source>
</evidence>
<feature type="chain" id="PRO_5039441811" evidence="4">
    <location>
        <begin position="19"/>
        <end position="405"/>
    </location>
</feature>
<dbReference type="Gene3D" id="3.20.20.300">
    <property type="entry name" value="Glycoside hydrolase, family 3, N-terminal domain"/>
    <property type="match status" value="1"/>
</dbReference>
<evidence type="ECO:0000256" key="2">
    <source>
        <dbReference type="ARBA" id="ARBA00022801"/>
    </source>
</evidence>